<reference evidence="6 7" key="1">
    <citation type="submission" date="2020-05" db="EMBL/GenBank/DDBJ databases">
        <title>Distinct polysaccharide utilization as determinants for interspecies competition between intestinal Prevotella spp.</title>
        <authorList>
            <person name="Galvez E.J.C."/>
            <person name="Iljazovic A."/>
            <person name="Strowig T."/>
        </authorList>
    </citation>
    <scope>NUCLEOTIDE SEQUENCE [LARGE SCALE GENOMIC DNA]</scope>
    <source>
        <strain evidence="6 7">PCHR</strain>
    </source>
</reference>
<keyword evidence="2" id="KW-0805">Transcription regulation</keyword>
<dbReference type="SUPFAM" id="SSF46785">
    <property type="entry name" value="Winged helix' DNA-binding domain"/>
    <property type="match status" value="1"/>
</dbReference>
<dbReference type="InterPro" id="IPR000847">
    <property type="entry name" value="LysR_HTH_N"/>
</dbReference>
<evidence type="ECO:0000256" key="4">
    <source>
        <dbReference type="ARBA" id="ARBA00023163"/>
    </source>
</evidence>
<name>A0ABX2B2S1_9BACT</name>
<dbReference type="InterPro" id="IPR050950">
    <property type="entry name" value="HTH-type_LysR_regulators"/>
</dbReference>
<dbReference type="PANTHER" id="PTHR30419">
    <property type="entry name" value="HTH-TYPE TRANSCRIPTIONAL REGULATOR YBHD"/>
    <property type="match status" value="1"/>
</dbReference>
<protein>
    <submittedName>
        <fullName evidence="6">LysR family transcriptional regulator</fullName>
    </submittedName>
</protein>
<dbReference type="RefSeq" id="WP_172345232.1">
    <property type="nucleotide sequence ID" value="NZ_CASTNK010000069.1"/>
</dbReference>
<accession>A0ABX2B2S1</accession>
<feature type="domain" description="HTH lysR-type" evidence="5">
    <location>
        <begin position="1"/>
        <end position="58"/>
    </location>
</feature>
<evidence type="ECO:0000256" key="1">
    <source>
        <dbReference type="ARBA" id="ARBA00009437"/>
    </source>
</evidence>
<dbReference type="InterPro" id="IPR005119">
    <property type="entry name" value="LysR_subst-bd"/>
</dbReference>
<dbReference type="CDD" id="cd05466">
    <property type="entry name" value="PBP2_LTTR_substrate"/>
    <property type="match status" value="1"/>
</dbReference>
<evidence type="ECO:0000259" key="5">
    <source>
        <dbReference type="PROSITE" id="PS50931"/>
    </source>
</evidence>
<dbReference type="Pfam" id="PF03466">
    <property type="entry name" value="LysR_substrate"/>
    <property type="match status" value="1"/>
</dbReference>
<evidence type="ECO:0000313" key="6">
    <source>
        <dbReference type="EMBL" id="NPE25767.1"/>
    </source>
</evidence>
<dbReference type="PANTHER" id="PTHR30419:SF8">
    <property type="entry name" value="NITROGEN ASSIMILATION TRANSCRIPTIONAL ACTIVATOR-RELATED"/>
    <property type="match status" value="1"/>
</dbReference>
<keyword evidence="3" id="KW-0238">DNA-binding</keyword>
<dbReference type="InterPro" id="IPR036390">
    <property type="entry name" value="WH_DNA-bd_sf"/>
</dbReference>
<dbReference type="EMBL" id="JABKKJ010000017">
    <property type="protein sequence ID" value="NPE25767.1"/>
    <property type="molecule type" value="Genomic_DNA"/>
</dbReference>
<comment type="similarity">
    <text evidence="1">Belongs to the LysR transcriptional regulatory family.</text>
</comment>
<dbReference type="InterPro" id="IPR036388">
    <property type="entry name" value="WH-like_DNA-bd_sf"/>
</dbReference>
<dbReference type="Pfam" id="PF00126">
    <property type="entry name" value="HTH_1"/>
    <property type="match status" value="1"/>
</dbReference>
<dbReference type="SUPFAM" id="SSF53850">
    <property type="entry name" value="Periplasmic binding protein-like II"/>
    <property type="match status" value="1"/>
</dbReference>
<gene>
    <name evidence="6" type="ORF">HPS54_09615</name>
</gene>
<comment type="caution">
    <text evidence="6">The sequence shown here is derived from an EMBL/GenBank/DDBJ whole genome shotgun (WGS) entry which is preliminary data.</text>
</comment>
<dbReference type="PROSITE" id="PS50931">
    <property type="entry name" value="HTH_LYSR"/>
    <property type="match status" value="1"/>
</dbReference>
<dbReference type="Gene3D" id="3.40.190.290">
    <property type="match status" value="1"/>
</dbReference>
<evidence type="ECO:0000256" key="3">
    <source>
        <dbReference type="ARBA" id="ARBA00023125"/>
    </source>
</evidence>
<keyword evidence="7" id="KW-1185">Reference proteome</keyword>
<dbReference type="Gene3D" id="1.10.10.10">
    <property type="entry name" value="Winged helix-like DNA-binding domain superfamily/Winged helix DNA-binding domain"/>
    <property type="match status" value="1"/>
</dbReference>
<organism evidence="6 7">
    <name type="scientific">Xylanibacter caecicola</name>
    <dbReference type="NCBI Taxonomy" id="2736294"/>
    <lineage>
        <taxon>Bacteria</taxon>
        <taxon>Pseudomonadati</taxon>
        <taxon>Bacteroidota</taxon>
        <taxon>Bacteroidia</taxon>
        <taxon>Bacteroidales</taxon>
        <taxon>Prevotellaceae</taxon>
        <taxon>Xylanibacter</taxon>
    </lineage>
</organism>
<proteinExistence type="inferred from homology"/>
<evidence type="ECO:0000256" key="2">
    <source>
        <dbReference type="ARBA" id="ARBA00023015"/>
    </source>
</evidence>
<keyword evidence="4" id="KW-0804">Transcription</keyword>
<dbReference type="Proteomes" id="UP000820977">
    <property type="component" value="Unassembled WGS sequence"/>
</dbReference>
<evidence type="ECO:0000313" key="7">
    <source>
        <dbReference type="Proteomes" id="UP000820977"/>
    </source>
</evidence>
<dbReference type="PRINTS" id="PR00039">
    <property type="entry name" value="HTHLYSR"/>
</dbReference>
<sequence>MELRHLKSFMSLARLLNFSEAAREMYVTQSTFSQTIKQLEEELDCLLFFRNSHEVSLTEAGKELMPYAEKTLQMAENCTNRMEDLRELKCGTLNIGVTHSFNMVMNDTVKDFIHRYPGIHLNIVYKPMEELIKRLACRELDFVLSFRPTEYYPQIESHILFDDHLSVIVNRNHPLAEKNNISLHDLERYPAALPAKGLQARNMLDKILADSVTALNIRVEIDEVTPLLRLVRNTGMYTILSNSATEEDDCLKAIPINRDDCRMEGSVQMLKGTYKKKSSKEFIRILCETSLVKKRINDWLK</sequence>